<dbReference type="InterPro" id="IPR019060">
    <property type="entry name" value="DUF2382"/>
</dbReference>
<evidence type="ECO:0000313" key="5">
    <source>
        <dbReference type="Proteomes" id="UP000030848"/>
    </source>
</evidence>
<gene>
    <name evidence="4" type="ORF">MINT15_38030</name>
</gene>
<feature type="region of interest" description="Disordered" evidence="1">
    <location>
        <begin position="180"/>
        <end position="209"/>
    </location>
</feature>
<reference evidence="4 5" key="1">
    <citation type="submission" date="2014-10" db="EMBL/GenBank/DDBJ databases">
        <title>Genome sequence of Micropolyspora internatus JCM3315.</title>
        <authorList>
            <person name="Shin S.-K."/>
            <person name="Yi H."/>
        </authorList>
    </citation>
    <scope>NUCLEOTIDE SEQUENCE [LARGE SCALE GENOMIC DNA]</scope>
    <source>
        <strain evidence="4 5">JCM 3315</strain>
    </source>
</reference>
<feature type="compositionally biased region" description="Basic and acidic residues" evidence="1">
    <location>
        <begin position="109"/>
        <end position="122"/>
    </location>
</feature>
<dbReference type="PANTHER" id="PTHR38463:SF1">
    <property type="entry name" value="STRESS RESPONSE PROTEIN YSNF"/>
    <property type="match status" value="1"/>
</dbReference>
<dbReference type="Proteomes" id="UP000030848">
    <property type="component" value="Unassembled WGS sequence"/>
</dbReference>
<dbReference type="OrthoDB" id="3712018at2"/>
<dbReference type="PANTHER" id="PTHR38463">
    <property type="entry name" value="STRESS RESPONSE PROTEIN YSNF"/>
    <property type="match status" value="1"/>
</dbReference>
<protein>
    <submittedName>
        <fullName evidence="4">Uncharacterized protein</fullName>
    </submittedName>
</protein>
<feature type="domain" description="DUF2382" evidence="3">
    <location>
        <begin position="149"/>
        <end position="258"/>
    </location>
</feature>
<feature type="compositionally biased region" description="Basic and acidic residues" evidence="1">
    <location>
        <begin position="71"/>
        <end position="84"/>
    </location>
</feature>
<evidence type="ECO:0000259" key="2">
    <source>
        <dbReference type="Pfam" id="PF05239"/>
    </source>
</evidence>
<feature type="domain" description="PRC-barrel" evidence="2">
    <location>
        <begin position="8"/>
        <end position="75"/>
    </location>
</feature>
<dbReference type="Gene3D" id="3.90.50.10">
    <property type="entry name" value="Photosynthetic Reaction Center, subunit H, domain 2"/>
    <property type="match status" value="1"/>
</dbReference>
<feature type="compositionally biased region" description="Basic and acidic residues" evidence="1">
    <location>
        <begin position="186"/>
        <end position="208"/>
    </location>
</feature>
<dbReference type="RefSeq" id="WP_015786641.1">
    <property type="nucleotide sequence ID" value="NZ_FOWS01000001.1"/>
</dbReference>
<name>A0A837DAI2_9PSEU</name>
<dbReference type="InterPro" id="IPR027275">
    <property type="entry name" value="PRC-brl_dom"/>
</dbReference>
<dbReference type="EMBL" id="JRZE01000006">
    <property type="protein sequence ID" value="KHF43601.1"/>
    <property type="molecule type" value="Genomic_DNA"/>
</dbReference>
<dbReference type="AlphaFoldDB" id="A0A837DAI2"/>
<evidence type="ECO:0000256" key="1">
    <source>
        <dbReference type="SAM" id="MobiDB-lite"/>
    </source>
</evidence>
<feature type="compositionally biased region" description="Acidic residues" evidence="1">
    <location>
        <begin position="85"/>
        <end position="94"/>
    </location>
</feature>
<dbReference type="InterPro" id="IPR014747">
    <property type="entry name" value="Bac_photo_RC_H_C"/>
</dbReference>
<proteinExistence type="predicted"/>
<organism evidence="4 5">
    <name type="scientific">Saccharomonospora viridis</name>
    <dbReference type="NCBI Taxonomy" id="1852"/>
    <lineage>
        <taxon>Bacteria</taxon>
        <taxon>Bacillati</taxon>
        <taxon>Actinomycetota</taxon>
        <taxon>Actinomycetes</taxon>
        <taxon>Pseudonocardiales</taxon>
        <taxon>Pseudonocardiaceae</taxon>
        <taxon>Saccharomonospora</taxon>
    </lineage>
</organism>
<dbReference type="SUPFAM" id="SSF50346">
    <property type="entry name" value="PRC-barrel domain"/>
    <property type="match status" value="1"/>
</dbReference>
<sequence>MATTLRPEELIDNSVVDMEGRKIGKVGTVYLSDESRQPEWVTVKTGLFGQKESFVPLQGAYLESDGIHVQTSKEKVSEAPRIDTDTDLSGEESAELYTHYNLPAPRGAMPEERSRTDTETRSEQGTTGAAGARGRTDERTGPRSEGEAMVRSEEHLRAGTEETESGRVRLRKYVVTEEEQMNVPVSHEEVRIEREPISESDRSAPHDIGEEEQEVILHREQARVTKENVPVEKVRLGKEKVTEEETVAGEVRKEKFDIEEEEGGRRGRRGRNT</sequence>
<dbReference type="InterPro" id="IPR052967">
    <property type="entry name" value="Stress_Response_Assoc"/>
</dbReference>
<evidence type="ECO:0000313" key="4">
    <source>
        <dbReference type="EMBL" id="KHF43601.1"/>
    </source>
</evidence>
<dbReference type="InterPro" id="IPR011033">
    <property type="entry name" value="PRC_barrel-like_sf"/>
</dbReference>
<dbReference type="Pfam" id="PF09557">
    <property type="entry name" value="DUF2382"/>
    <property type="match status" value="1"/>
</dbReference>
<dbReference type="GO" id="GO:0019684">
    <property type="term" value="P:photosynthesis, light reaction"/>
    <property type="evidence" value="ECO:0007669"/>
    <property type="project" value="InterPro"/>
</dbReference>
<dbReference type="GO" id="GO:0030077">
    <property type="term" value="C:plasma membrane light-harvesting complex"/>
    <property type="evidence" value="ECO:0007669"/>
    <property type="project" value="InterPro"/>
</dbReference>
<evidence type="ECO:0000259" key="3">
    <source>
        <dbReference type="Pfam" id="PF09557"/>
    </source>
</evidence>
<feature type="region of interest" description="Disordered" evidence="1">
    <location>
        <begin position="69"/>
        <end position="167"/>
    </location>
</feature>
<feature type="compositionally biased region" description="Basic and acidic residues" evidence="1">
    <location>
        <begin position="134"/>
        <end position="167"/>
    </location>
</feature>
<dbReference type="OMA" id="MFGMKES"/>
<accession>A0A837DAI2</accession>
<comment type="caution">
    <text evidence="4">The sequence shown here is derived from an EMBL/GenBank/DDBJ whole genome shotgun (WGS) entry which is preliminary data.</text>
</comment>
<dbReference type="Pfam" id="PF05239">
    <property type="entry name" value="PRC"/>
    <property type="match status" value="1"/>
</dbReference>